<feature type="compositionally biased region" description="Basic and acidic residues" evidence="1">
    <location>
        <begin position="479"/>
        <end position="491"/>
    </location>
</feature>
<feature type="compositionally biased region" description="Basic and acidic residues" evidence="1">
    <location>
        <begin position="455"/>
        <end position="465"/>
    </location>
</feature>
<proteinExistence type="predicted"/>
<dbReference type="EMBL" id="AQGS01000575">
    <property type="protein sequence ID" value="EPS38308.1"/>
    <property type="molecule type" value="Genomic_DNA"/>
</dbReference>
<feature type="compositionally biased region" description="Basic and acidic residues" evidence="1">
    <location>
        <begin position="419"/>
        <end position="442"/>
    </location>
</feature>
<feature type="compositionally biased region" description="Acidic residues" evidence="1">
    <location>
        <begin position="776"/>
        <end position="796"/>
    </location>
</feature>
<feature type="compositionally biased region" description="Basic and acidic residues" evidence="1">
    <location>
        <begin position="582"/>
        <end position="596"/>
    </location>
</feature>
<feature type="compositionally biased region" description="Basic and acidic residues" evidence="1">
    <location>
        <begin position="499"/>
        <end position="513"/>
    </location>
</feature>
<feature type="compositionally biased region" description="Basic and acidic residues" evidence="1">
    <location>
        <begin position="618"/>
        <end position="632"/>
    </location>
</feature>
<feature type="compositionally biased region" description="Basic residues" evidence="1">
    <location>
        <begin position="466"/>
        <end position="478"/>
    </location>
</feature>
<feature type="compositionally biased region" description="Polar residues" evidence="1">
    <location>
        <begin position="361"/>
        <end position="377"/>
    </location>
</feature>
<feature type="region of interest" description="Disordered" evidence="1">
    <location>
        <begin position="771"/>
        <end position="826"/>
    </location>
</feature>
<organism evidence="2 3">
    <name type="scientific">Dactylellina haptotyla (strain CBS 200.50)</name>
    <name type="common">Nematode-trapping fungus</name>
    <name type="synonym">Monacrosporium haptotylum</name>
    <dbReference type="NCBI Taxonomy" id="1284197"/>
    <lineage>
        <taxon>Eukaryota</taxon>
        <taxon>Fungi</taxon>
        <taxon>Dikarya</taxon>
        <taxon>Ascomycota</taxon>
        <taxon>Pezizomycotina</taxon>
        <taxon>Orbiliomycetes</taxon>
        <taxon>Orbiliales</taxon>
        <taxon>Orbiliaceae</taxon>
        <taxon>Dactylellina</taxon>
    </lineage>
</organism>
<comment type="caution">
    <text evidence="2">The sequence shown here is derived from an EMBL/GenBank/DDBJ whole genome shotgun (WGS) entry which is preliminary data.</text>
</comment>
<protein>
    <submittedName>
        <fullName evidence="2">Uncharacterized protein</fullName>
    </submittedName>
</protein>
<feature type="compositionally biased region" description="Gly residues" evidence="1">
    <location>
        <begin position="861"/>
        <end position="870"/>
    </location>
</feature>
<feature type="compositionally biased region" description="Basic and acidic residues" evidence="1">
    <location>
        <begin position="522"/>
        <end position="542"/>
    </location>
</feature>
<feature type="region of interest" description="Disordered" evidence="1">
    <location>
        <begin position="341"/>
        <end position="382"/>
    </location>
</feature>
<dbReference type="OrthoDB" id="5372813at2759"/>
<feature type="compositionally biased region" description="Basic and acidic residues" evidence="1">
    <location>
        <begin position="797"/>
        <end position="809"/>
    </location>
</feature>
<dbReference type="HOGENOM" id="CLU_329824_0_0_1"/>
<evidence type="ECO:0000256" key="1">
    <source>
        <dbReference type="SAM" id="MobiDB-lite"/>
    </source>
</evidence>
<accession>S8BGB6</accession>
<sequence>MPCLTPYDRRMRELEATSPRILSQPQNFRCLTFSSTHTYMNSPTNKITLVNPMDDDVDHLDLNFPESAGKSGNYYRRVMRFRIPKDKLIVYWNGKTSKKYELVCQVDPVYVKYLYRNDEGKHEVVTHPDYPGADQKWIAQAYLKDPTFLETGVFVLGESSTPSNLEALLNEMTKHGAKVVTVGNGGAGDVEALCAATSIGLDPRKLYDYWMELDKLRQIREQKASISYVGMHAEDLFEFDLDVSVPPHTPYITPRGLHVVVRLPQPKQVDAGVSTSQPESVVDDKENKAVVSTNIAPLEQEQEQDDNAFVKPASYKRESLFDKEDSKSIVIRLPKSKQVSVEVPTSEPESVANEDKENKAVVTTNITPLESKQNGESPTELVTAMEKKRAFFAEKLGKLPPFNDQKDEAGPAVVAVKPVEIKKSEKEGELLKSKKTSTDRSSRSRRSFSTTSGSSDKENKQTEKKKDKRRRYRHNVRRREKEEKASARSQREQSQSPISEKKEDLKKEEETPKEQGTQKNENNTKETGEVKPVDSEKTTPEKKKPKVDIVYSVSKIAPATPQKVTGAVKGILKPPSPPFKEYPPDEDKKKEDKTGEGEPADGEPSEEKPSGDVALNEKATEPEEVQEQKEEERKEEEEPIAESPKTTEGKKTVRFAEESSRFSENRKYRGSKAVNRKVKREIVPLGGSPRPGIRGWRHQLYAETGLDPPLTKQELESLERHKANDLLGRMDVAGWELWETEDEFFQRLEEKGRWYTIEWILSGVRYGWDKDPVRVEEEEEEGEKEEKEEEEEEEKEEERGEEKVEEEGPLHLPPSQSAPAPPMSWAQVAARAIPVAQGRLGAPAPLPPVKRLMTTLSRRSSGGGGGGRGE</sequence>
<gene>
    <name evidence="2" type="ORF">H072_8086</name>
</gene>
<feature type="region of interest" description="Disordered" evidence="1">
    <location>
        <begin position="838"/>
        <end position="870"/>
    </location>
</feature>
<reference evidence="2 3" key="1">
    <citation type="journal article" date="2013" name="PLoS Genet.">
        <title>Genomic mechanisms accounting for the adaptation to parasitism in nematode-trapping fungi.</title>
        <authorList>
            <person name="Meerupati T."/>
            <person name="Andersson K.M."/>
            <person name="Friman E."/>
            <person name="Kumar D."/>
            <person name="Tunlid A."/>
            <person name="Ahren D."/>
        </authorList>
    </citation>
    <scope>NUCLEOTIDE SEQUENCE [LARGE SCALE GENOMIC DNA]</scope>
    <source>
        <strain evidence="2 3">CBS 200.50</strain>
    </source>
</reference>
<feature type="compositionally biased region" description="Basic and acidic residues" evidence="1">
    <location>
        <begin position="645"/>
        <end position="667"/>
    </location>
</feature>
<evidence type="ECO:0000313" key="2">
    <source>
        <dbReference type="EMBL" id="EPS38308.1"/>
    </source>
</evidence>
<evidence type="ECO:0000313" key="3">
    <source>
        <dbReference type="Proteomes" id="UP000015100"/>
    </source>
</evidence>
<feature type="region of interest" description="Disordered" evidence="1">
    <location>
        <begin position="417"/>
        <end position="673"/>
    </location>
</feature>
<reference evidence="3" key="2">
    <citation type="submission" date="2013-04" db="EMBL/GenBank/DDBJ databases">
        <title>Genomic mechanisms accounting for the adaptation to parasitism in nematode-trapping fungi.</title>
        <authorList>
            <person name="Ahren D.G."/>
        </authorList>
    </citation>
    <scope>NUCLEOTIDE SEQUENCE [LARGE SCALE GENOMIC DNA]</scope>
    <source>
        <strain evidence="3">CBS 200.50</strain>
    </source>
</reference>
<name>S8BGB6_DACHA</name>
<dbReference type="Proteomes" id="UP000015100">
    <property type="component" value="Unassembled WGS sequence"/>
</dbReference>
<dbReference type="AlphaFoldDB" id="S8BGB6"/>
<keyword evidence="3" id="KW-1185">Reference proteome</keyword>